<sequence>MSIQLKQLSVQACVKNPTHSPSTTTEQTNSQPQINTVGIDLTEERLLALLQAIDDRKRW</sequence>
<reference evidence="1 2" key="1">
    <citation type="submission" date="2022-11" db="EMBL/GenBank/DDBJ databases">
        <title>Spartinivicinus poritis sp. nov., isolated from scleractinian coral Porites lutea.</title>
        <authorList>
            <person name="Zhang G."/>
            <person name="Cai L."/>
            <person name="Wei Q."/>
        </authorList>
    </citation>
    <scope>NUCLEOTIDE SEQUENCE [LARGE SCALE GENOMIC DNA]</scope>
    <source>
        <strain evidence="1 2">A2-2</strain>
    </source>
</reference>
<evidence type="ECO:0000313" key="2">
    <source>
        <dbReference type="Proteomes" id="UP001528823"/>
    </source>
</evidence>
<keyword evidence="2" id="KW-1185">Reference proteome</keyword>
<dbReference type="EMBL" id="JAPMOU010000009">
    <property type="protein sequence ID" value="MDE1462131.1"/>
    <property type="molecule type" value="Genomic_DNA"/>
</dbReference>
<evidence type="ECO:0000313" key="1">
    <source>
        <dbReference type="EMBL" id="MDE1462131.1"/>
    </source>
</evidence>
<name>A0ABT5U6Z1_9GAMM</name>
<dbReference type="Proteomes" id="UP001528823">
    <property type="component" value="Unassembled WGS sequence"/>
</dbReference>
<organism evidence="1 2">
    <name type="scientific">Spartinivicinus poritis</name>
    <dbReference type="NCBI Taxonomy" id="2994640"/>
    <lineage>
        <taxon>Bacteria</taxon>
        <taxon>Pseudomonadati</taxon>
        <taxon>Pseudomonadota</taxon>
        <taxon>Gammaproteobacteria</taxon>
        <taxon>Oceanospirillales</taxon>
        <taxon>Zooshikellaceae</taxon>
        <taxon>Spartinivicinus</taxon>
    </lineage>
</organism>
<proteinExistence type="predicted"/>
<dbReference type="RefSeq" id="WP_274688490.1">
    <property type="nucleotide sequence ID" value="NZ_JAPMOU010000009.1"/>
</dbReference>
<gene>
    <name evidence="1" type="ORF">ORQ98_09115</name>
</gene>
<protein>
    <submittedName>
        <fullName evidence="1">Uncharacterized protein</fullName>
    </submittedName>
</protein>
<comment type="caution">
    <text evidence="1">The sequence shown here is derived from an EMBL/GenBank/DDBJ whole genome shotgun (WGS) entry which is preliminary data.</text>
</comment>
<accession>A0ABT5U6Z1</accession>